<dbReference type="SUPFAM" id="SSF56349">
    <property type="entry name" value="DNA breaking-rejoining enzymes"/>
    <property type="match status" value="1"/>
</dbReference>
<evidence type="ECO:0000313" key="6">
    <source>
        <dbReference type="EMBL" id="MFG6449541.1"/>
    </source>
</evidence>
<evidence type="ECO:0000256" key="1">
    <source>
        <dbReference type="ARBA" id="ARBA00008857"/>
    </source>
</evidence>
<dbReference type="EMBL" id="JBIGHZ010000005">
    <property type="protein sequence ID" value="MFG6449541.1"/>
    <property type="molecule type" value="Genomic_DNA"/>
</dbReference>
<accession>A0ABW7FYZ8</accession>
<dbReference type="RefSeq" id="WP_394462817.1">
    <property type="nucleotide sequence ID" value="NZ_JBIGHZ010000005.1"/>
</dbReference>
<protein>
    <submittedName>
        <fullName evidence="6">Tyrosine-type recombinase/integrase</fullName>
    </submittedName>
</protein>
<dbReference type="PROSITE" id="PS51898">
    <property type="entry name" value="TYR_RECOMBINASE"/>
    <property type="match status" value="1"/>
</dbReference>
<dbReference type="Gene3D" id="1.10.443.10">
    <property type="entry name" value="Intergrase catalytic core"/>
    <property type="match status" value="1"/>
</dbReference>
<organism evidence="6 7">
    <name type="scientific">Roseateles rivi</name>
    <dbReference type="NCBI Taxonomy" id="3299028"/>
    <lineage>
        <taxon>Bacteria</taxon>
        <taxon>Pseudomonadati</taxon>
        <taxon>Pseudomonadota</taxon>
        <taxon>Betaproteobacteria</taxon>
        <taxon>Burkholderiales</taxon>
        <taxon>Sphaerotilaceae</taxon>
        <taxon>Roseateles</taxon>
    </lineage>
</organism>
<reference evidence="6 7" key="1">
    <citation type="submission" date="2024-08" db="EMBL/GenBank/DDBJ databases">
        <authorList>
            <person name="Lu H."/>
        </authorList>
    </citation>
    <scope>NUCLEOTIDE SEQUENCE [LARGE SCALE GENOMIC DNA]</scope>
    <source>
        <strain evidence="6 7">BYS180W</strain>
    </source>
</reference>
<name>A0ABW7FYZ8_9BURK</name>
<dbReference type="Pfam" id="PF13356">
    <property type="entry name" value="Arm-DNA-bind_3"/>
    <property type="match status" value="1"/>
</dbReference>
<dbReference type="Gene3D" id="3.30.160.390">
    <property type="entry name" value="Integrase, DNA-binding domain"/>
    <property type="match status" value="1"/>
</dbReference>
<dbReference type="InterPro" id="IPR002104">
    <property type="entry name" value="Integrase_catalytic"/>
</dbReference>
<feature type="domain" description="Tyr recombinase" evidence="5">
    <location>
        <begin position="221"/>
        <end position="406"/>
    </location>
</feature>
<dbReference type="InterPro" id="IPR025166">
    <property type="entry name" value="Integrase_DNA_bind_dom"/>
</dbReference>
<evidence type="ECO:0000256" key="4">
    <source>
        <dbReference type="ARBA" id="ARBA00023172"/>
    </source>
</evidence>
<evidence type="ECO:0000256" key="2">
    <source>
        <dbReference type="ARBA" id="ARBA00022908"/>
    </source>
</evidence>
<evidence type="ECO:0000256" key="3">
    <source>
        <dbReference type="ARBA" id="ARBA00023125"/>
    </source>
</evidence>
<dbReference type="Gene3D" id="1.10.150.130">
    <property type="match status" value="1"/>
</dbReference>
<keyword evidence="3" id="KW-0238">DNA-binding</keyword>
<dbReference type="Pfam" id="PF00589">
    <property type="entry name" value="Phage_integrase"/>
    <property type="match status" value="1"/>
</dbReference>
<sequence>MLTNLELKALKPRDKAYKVADRDGMYVTVSPAGTVAFRYDYRLNGRRETLTIGRYDATLKDAREPAALRFGMSLSLAEARMLLAGARRAVEAGESPSRAKVEKRTAIVEALNFGDWAQKYFAFKADPKSGEERLADSTLAMRKSIYARALDAKLGKLKLEEITAVRLKGLCDDLKQSRGPAVAVQARELVLNVFRHAQNSGIQVVNPAEAIRPSAIATFKPRDRALDPAEIKVFYAALEQVATTPTLRLALKFILLTGVRKSEFIDATWDEVDFEAARWVIPAARMKASKEHVVYLSDQALDILVALRSCFGVSRYLHPGRYDSNVPISNATLNRVIDAAVERIKKDDPEFGLFCVHDLRRTFSTGLNRAKFDERWIEMSLAHAPRNEIAATYNVARYSGERRIMMQCWADMIDCWVRGESAREVILEAKKRAAEVLDLEVDEGI</sequence>
<dbReference type="InterPro" id="IPR010998">
    <property type="entry name" value="Integrase_recombinase_N"/>
</dbReference>
<dbReference type="InterPro" id="IPR011010">
    <property type="entry name" value="DNA_brk_join_enz"/>
</dbReference>
<proteinExistence type="inferred from homology"/>
<dbReference type="PANTHER" id="PTHR30629:SF2">
    <property type="entry name" value="PROPHAGE INTEGRASE INTS-RELATED"/>
    <property type="match status" value="1"/>
</dbReference>
<evidence type="ECO:0000259" key="5">
    <source>
        <dbReference type="PROSITE" id="PS51898"/>
    </source>
</evidence>
<dbReference type="Proteomes" id="UP001606099">
    <property type="component" value="Unassembled WGS sequence"/>
</dbReference>
<comment type="caution">
    <text evidence="6">The sequence shown here is derived from an EMBL/GenBank/DDBJ whole genome shotgun (WGS) entry which is preliminary data.</text>
</comment>
<keyword evidence="7" id="KW-1185">Reference proteome</keyword>
<dbReference type="InterPro" id="IPR013762">
    <property type="entry name" value="Integrase-like_cat_sf"/>
</dbReference>
<dbReference type="CDD" id="cd00801">
    <property type="entry name" value="INT_P4_C"/>
    <property type="match status" value="1"/>
</dbReference>
<keyword evidence="2" id="KW-0229">DNA integration</keyword>
<dbReference type="PANTHER" id="PTHR30629">
    <property type="entry name" value="PROPHAGE INTEGRASE"/>
    <property type="match status" value="1"/>
</dbReference>
<evidence type="ECO:0000313" key="7">
    <source>
        <dbReference type="Proteomes" id="UP001606099"/>
    </source>
</evidence>
<gene>
    <name evidence="6" type="ORF">ACG0Z6_15045</name>
</gene>
<dbReference type="InterPro" id="IPR050808">
    <property type="entry name" value="Phage_Integrase"/>
</dbReference>
<dbReference type="InterPro" id="IPR038488">
    <property type="entry name" value="Integrase_DNA-bd_sf"/>
</dbReference>
<comment type="similarity">
    <text evidence="1">Belongs to the 'phage' integrase family.</text>
</comment>
<keyword evidence="4" id="KW-0233">DNA recombination</keyword>